<dbReference type="Proteomes" id="UP000785679">
    <property type="component" value="Unassembled WGS sequence"/>
</dbReference>
<evidence type="ECO:0000256" key="1">
    <source>
        <dbReference type="SAM" id="Coils"/>
    </source>
</evidence>
<dbReference type="PANTHER" id="PTHR15668">
    <property type="entry name" value="JM1 PROTEIN"/>
    <property type="match status" value="1"/>
</dbReference>
<comment type="caution">
    <text evidence="3">The sequence shown here is derived from an EMBL/GenBank/DDBJ whole genome shotgun (WGS) entry which is preliminary data.</text>
</comment>
<keyword evidence="1" id="KW-0175">Coiled coil</keyword>
<dbReference type="GO" id="GO:0097602">
    <property type="term" value="F:cullin family protein binding"/>
    <property type="evidence" value="ECO:0007669"/>
    <property type="project" value="TreeGrafter"/>
</dbReference>
<dbReference type="Pfam" id="PF05667">
    <property type="entry name" value="CCDC22_CC"/>
    <property type="match status" value="1"/>
</dbReference>
<evidence type="ECO:0000313" key="4">
    <source>
        <dbReference type="Proteomes" id="UP000785679"/>
    </source>
</evidence>
<dbReference type="AlphaFoldDB" id="A0A8J8NXU8"/>
<dbReference type="InterPro" id="IPR008530">
    <property type="entry name" value="CCDC22"/>
</dbReference>
<name>A0A8J8NXU8_HALGN</name>
<dbReference type="GO" id="GO:2000060">
    <property type="term" value="P:positive regulation of ubiquitin-dependent protein catabolic process"/>
    <property type="evidence" value="ECO:0007669"/>
    <property type="project" value="TreeGrafter"/>
</dbReference>
<feature type="coiled-coil region" evidence="1">
    <location>
        <begin position="108"/>
        <end position="148"/>
    </location>
</feature>
<reference evidence="3" key="1">
    <citation type="submission" date="2019-06" db="EMBL/GenBank/DDBJ databases">
        <authorList>
            <person name="Zheng W."/>
        </authorList>
    </citation>
    <scope>NUCLEOTIDE SEQUENCE</scope>
    <source>
        <strain evidence="3">QDHG01</strain>
    </source>
</reference>
<organism evidence="3 4">
    <name type="scientific">Halteria grandinella</name>
    <dbReference type="NCBI Taxonomy" id="5974"/>
    <lineage>
        <taxon>Eukaryota</taxon>
        <taxon>Sar</taxon>
        <taxon>Alveolata</taxon>
        <taxon>Ciliophora</taxon>
        <taxon>Intramacronucleata</taxon>
        <taxon>Spirotrichea</taxon>
        <taxon>Stichotrichia</taxon>
        <taxon>Sporadotrichida</taxon>
        <taxon>Halteriidae</taxon>
        <taxon>Halteria</taxon>
    </lineage>
</organism>
<accession>A0A8J8NXU8</accession>
<dbReference type="OrthoDB" id="303898at2759"/>
<evidence type="ECO:0000259" key="2">
    <source>
        <dbReference type="Pfam" id="PF05667"/>
    </source>
</evidence>
<feature type="domain" description="CCDC22 coiled-coil" evidence="2">
    <location>
        <begin position="2"/>
        <end position="117"/>
    </location>
</feature>
<gene>
    <name evidence="3" type="ORF">FGO68_gene7026</name>
</gene>
<dbReference type="InterPro" id="IPR048348">
    <property type="entry name" value="CCDC22_CC"/>
</dbReference>
<dbReference type="PANTHER" id="PTHR15668:SF4">
    <property type="entry name" value="COILED-COIL DOMAIN-CONTAINING PROTEIN 22"/>
    <property type="match status" value="1"/>
</dbReference>
<sequence length="151" mass="17985">MEQEFTKLPKDLNRNQYLKRINEIIGNLKAQKKEIHGILEEIRDIQRDTEGVVQQIKKIDNDVEEFIFNEAKKDKVAMSIYKEIIHLKENFDKLVVNIQEQNKMKNGIREVETKLEDFRIKYKNMEEINKLENDLNAIRAENMGLKRQLGI</sequence>
<protein>
    <recommendedName>
        <fullName evidence="2">CCDC22 coiled-coil domain-containing protein</fullName>
    </recommendedName>
</protein>
<keyword evidence="4" id="KW-1185">Reference proteome</keyword>
<dbReference type="EMBL" id="RRYP01004794">
    <property type="protein sequence ID" value="TNV82574.1"/>
    <property type="molecule type" value="Genomic_DNA"/>
</dbReference>
<proteinExistence type="predicted"/>
<evidence type="ECO:0000313" key="3">
    <source>
        <dbReference type="EMBL" id="TNV82574.1"/>
    </source>
</evidence>